<evidence type="ECO:0000256" key="1">
    <source>
        <dbReference type="ARBA" id="ARBA00010838"/>
    </source>
</evidence>
<dbReference type="GO" id="GO:0004553">
    <property type="term" value="F:hydrolase activity, hydrolyzing O-glycosyl compounds"/>
    <property type="evidence" value="ECO:0007669"/>
    <property type="project" value="UniProtKB-ARBA"/>
</dbReference>
<evidence type="ECO:0000256" key="2">
    <source>
        <dbReference type="ARBA" id="ARBA00022801"/>
    </source>
</evidence>
<reference evidence="6" key="1">
    <citation type="journal article" date="2024" name="IScience">
        <title>Strigolactones Initiate the Formation of Haustorium-like Structures in Castilleja.</title>
        <authorList>
            <person name="Buerger M."/>
            <person name="Peterson D."/>
            <person name="Chory J."/>
        </authorList>
    </citation>
    <scope>NUCLEOTIDE SEQUENCE [LARGE SCALE GENOMIC DNA]</scope>
</reference>
<dbReference type="EMBL" id="JAVIJP010000015">
    <property type="protein sequence ID" value="KAL3644188.1"/>
    <property type="molecule type" value="Genomic_DNA"/>
</dbReference>
<dbReference type="PRINTS" id="PR00131">
    <property type="entry name" value="GLHYDRLASE1"/>
</dbReference>
<dbReference type="PANTHER" id="PTHR10353:SF137">
    <property type="entry name" value="MYROSINASE 3-RELATED"/>
    <property type="match status" value="1"/>
</dbReference>
<dbReference type="Gene3D" id="3.20.20.80">
    <property type="entry name" value="Glycosidases"/>
    <property type="match status" value="2"/>
</dbReference>
<proteinExistence type="inferred from homology"/>
<evidence type="ECO:0000313" key="5">
    <source>
        <dbReference type="EMBL" id="KAL3644188.1"/>
    </source>
</evidence>
<dbReference type="AlphaFoldDB" id="A0ABD3DPG6"/>
<keyword evidence="3" id="KW-0326">Glycosidase</keyword>
<keyword evidence="6" id="KW-1185">Reference proteome</keyword>
<keyword evidence="2" id="KW-0378">Hydrolase</keyword>
<accession>A0ABD3DPG6</accession>
<protein>
    <recommendedName>
        <fullName evidence="7">Beta-glucosidase</fullName>
    </recommendedName>
</protein>
<evidence type="ECO:0000256" key="3">
    <source>
        <dbReference type="ARBA" id="ARBA00023295"/>
    </source>
</evidence>
<evidence type="ECO:0000313" key="6">
    <source>
        <dbReference type="Proteomes" id="UP001632038"/>
    </source>
</evidence>
<comment type="similarity">
    <text evidence="1 4">Belongs to the glycosyl hydrolase 1 family.</text>
</comment>
<evidence type="ECO:0008006" key="7">
    <source>
        <dbReference type="Google" id="ProtNLM"/>
    </source>
</evidence>
<dbReference type="PANTHER" id="PTHR10353">
    <property type="entry name" value="GLYCOSYL HYDROLASE"/>
    <property type="match status" value="1"/>
</dbReference>
<sequence>MLMCAFSSSVIDRVKHWITINESWTYTNLGYVTGTFPPGHGSTSTHPLEDNALMHRCVRGVDTTCHGGDAGTEPYIVAHHLHLAHATAVDVYRRNYQAVQGGKIGITNMTTWFEPYSNSPEDIAAASRAVDFMWGWFLAPINTGDYPATMRERVGDRLPKFTPEQAKLVKGSYDFIGMNYYTTNWAKNKPTPVGTPPTYVTDQEAEFFTTKDDHRVRYYQQHFAYMKQAIEDGVRLEGYFLWSLFDNYEWVEGYTVRFGIYYVDYVNGLVRYPKTSAIWYKNFLNKKVLPNPKQRQIEEIEDDNTAKRKRNRCVDVFF</sequence>
<dbReference type="SUPFAM" id="SSF51445">
    <property type="entry name" value="(Trans)glycosidases"/>
    <property type="match status" value="1"/>
</dbReference>
<dbReference type="InterPro" id="IPR001360">
    <property type="entry name" value="Glyco_hydro_1"/>
</dbReference>
<dbReference type="Proteomes" id="UP001632038">
    <property type="component" value="Unassembled WGS sequence"/>
</dbReference>
<organism evidence="5 6">
    <name type="scientific">Castilleja foliolosa</name>
    <dbReference type="NCBI Taxonomy" id="1961234"/>
    <lineage>
        <taxon>Eukaryota</taxon>
        <taxon>Viridiplantae</taxon>
        <taxon>Streptophyta</taxon>
        <taxon>Embryophyta</taxon>
        <taxon>Tracheophyta</taxon>
        <taxon>Spermatophyta</taxon>
        <taxon>Magnoliopsida</taxon>
        <taxon>eudicotyledons</taxon>
        <taxon>Gunneridae</taxon>
        <taxon>Pentapetalae</taxon>
        <taxon>asterids</taxon>
        <taxon>lamiids</taxon>
        <taxon>Lamiales</taxon>
        <taxon>Orobanchaceae</taxon>
        <taxon>Pedicularideae</taxon>
        <taxon>Castillejinae</taxon>
        <taxon>Castilleja</taxon>
    </lineage>
</organism>
<gene>
    <name evidence="5" type="ORF">CASFOL_012120</name>
</gene>
<name>A0ABD3DPG6_9LAMI</name>
<comment type="caution">
    <text evidence="5">The sequence shown here is derived from an EMBL/GenBank/DDBJ whole genome shotgun (WGS) entry which is preliminary data.</text>
</comment>
<evidence type="ECO:0000256" key="4">
    <source>
        <dbReference type="RuleBase" id="RU003690"/>
    </source>
</evidence>
<dbReference type="Pfam" id="PF00232">
    <property type="entry name" value="Glyco_hydro_1"/>
    <property type="match status" value="2"/>
</dbReference>
<dbReference type="InterPro" id="IPR017853">
    <property type="entry name" value="GH"/>
</dbReference>